<accession>A0A699UBS9</accession>
<dbReference type="AlphaFoldDB" id="A0A699UBS9"/>
<evidence type="ECO:0000256" key="1">
    <source>
        <dbReference type="SAM" id="MobiDB-lite"/>
    </source>
</evidence>
<evidence type="ECO:0000313" key="2">
    <source>
        <dbReference type="EMBL" id="GFD17194.1"/>
    </source>
</evidence>
<name>A0A699UBS9_TANCI</name>
<feature type="compositionally biased region" description="Low complexity" evidence="1">
    <location>
        <begin position="15"/>
        <end position="38"/>
    </location>
</feature>
<proteinExistence type="predicted"/>
<reference evidence="2" key="1">
    <citation type="journal article" date="2019" name="Sci. Rep.">
        <title>Draft genome of Tanacetum cinerariifolium, the natural source of mosquito coil.</title>
        <authorList>
            <person name="Yamashiro T."/>
            <person name="Shiraishi A."/>
            <person name="Satake H."/>
            <person name="Nakayama K."/>
        </authorList>
    </citation>
    <scope>NUCLEOTIDE SEQUENCE</scope>
</reference>
<feature type="non-terminal residue" evidence="2">
    <location>
        <position position="1"/>
    </location>
</feature>
<comment type="caution">
    <text evidence="2">The sequence shown here is derived from an EMBL/GenBank/DDBJ whole genome shotgun (WGS) entry which is preliminary data.</text>
</comment>
<gene>
    <name evidence="2" type="ORF">Tci_889163</name>
</gene>
<protein>
    <submittedName>
        <fullName evidence="2">Uncharacterized protein</fullName>
    </submittedName>
</protein>
<dbReference type="EMBL" id="BKCJ011298510">
    <property type="protein sequence ID" value="GFD17194.1"/>
    <property type="molecule type" value="Genomic_DNA"/>
</dbReference>
<feature type="region of interest" description="Disordered" evidence="1">
    <location>
        <begin position="1"/>
        <end position="51"/>
    </location>
</feature>
<sequence>WRSAPLSTLYPPTTSASSLDSSSEMSLDSSSPSVGPSSKRCRSPTTLIPSSTPVSRLIAPYLADLPPHKRLRDSYSSKANGEEHMEIGTANAETVADLGTSDGVRAPIEDGLGMGVEVATSDIREEEKEFEAEAIAGGTMEIVVDLLVTGGIFEPAGGDAPDLEGTLYDISHYMSEVPLNRITEFRLLRDG</sequence>
<organism evidence="2">
    <name type="scientific">Tanacetum cinerariifolium</name>
    <name type="common">Dalmatian daisy</name>
    <name type="synonym">Chrysanthemum cinerariifolium</name>
    <dbReference type="NCBI Taxonomy" id="118510"/>
    <lineage>
        <taxon>Eukaryota</taxon>
        <taxon>Viridiplantae</taxon>
        <taxon>Streptophyta</taxon>
        <taxon>Embryophyta</taxon>
        <taxon>Tracheophyta</taxon>
        <taxon>Spermatophyta</taxon>
        <taxon>Magnoliopsida</taxon>
        <taxon>eudicotyledons</taxon>
        <taxon>Gunneridae</taxon>
        <taxon>Pentapetalae</taxon>
        <taxon>asterids</taxon>
        <taxon>campanulids</taxon>
        <taxon>Asterales</taxon>
        <taxon>Asteraceae</taxon>
        <taxon>Asteroideae</taxon>
        <taxon>Anthemideae</taxon>
        <taxon>Anthemidinae</taxon>
        <taxon>Tanacetum</taxon>
    </lineage>
</organism>